<accession>A0ABR2T6Q7</accession>
<dbReference type="Proteomes" id="UP001396334">
    <property type="component" value="Unassembled WGS sequence"/>
</dbReference>
<organism evidence="1 2">
    <name type="scientific">Hibiscus sabdariffa</name>
    <name type="common">roselle</name>
    <dbReference type="NCBI Taxonomy" id="183260"/>
    <lineage>
        <taxon>Eukaryota</taxon>
        <taxon>Viridiplantae</taxon>
        <taxon>Streptophyta</taxon>
        <taxon>Embryophyta</taxon>
        <taxon>Tracheophyta</taxon>
        <taxon>Spermatophyta</taxon>
        <taxon>Magnoliopsida</taxon>
        <taxon>eudicotyledons</taxon>
        <taxon>Gunneridae</taxon>
        <taxon>Pentapetalae</taxon>
        <taxon>rosids</taxon>
        <taxon>malvids</taxon>
        <taxon>Malvales</taxon>
        <taxon>Malvaceae</taxon>
        <taxon>Malvoideae</taxon>
        <taxon>Hibiscus</taxon>
    </lineage>
</organism>
<reference evidence="1 2" key="1">
    <citation type="journal article" date="2024" name="G3 (Bethesda)">
        <title>Genome assembly of Hibiscus sabdariffa L. provides insights into metabolisms of medicinal natural products.</title>
        <authorList>
            <person name="Kim T."/>
        </authorList>
    </citation>
    <scope>NUCLEOTIDE SEQUENCE [LARGE SCALE GENOMIC DNA]</scope>
    <source>
        <strain evidence="1">TK-2024</strain>
        <tissue evidence="1">Old leaves</tissue>
    </source>
</reference>
<keyword evidence="2" id="KW-1185">Reference proteome</keyword>
<protein>
    <submittedName>
        <fullName evidence="1">Uncharacterized protein</fullName>
    </submittedName>
</protein>
<dbReference type="EMBL" id="JBBPBN010000008">
    <property type="protein sequence ID" value="KAK9033175.1"/>
    <property type="molecule type" value="Genomic_DNA"/>
</dbReference>
<comment type="caution">
    <text evidence="1">The sequence shown here is derived from an EMBL/GenBank/DDBJ whole genome shotgun (WGS) entry which is preliminary data.</text>
</comment>
<gene>
    <name evidence="1" type="ORF">V6N11_018212</name>
</gene>
<name>A0ABR2T6Q7_9ROSI</name>
<sequence>MKNPKTTSKFELKSFTNFPPKSTITYVSPRLHHFPTQTSSSPTIKIKMVVSHGEIDNEENIHPFSSKSPTLVLKKLYPSTPAQSDSTSQALVSHAKCWNKRVENELGSVRNKTCLVYKSGNFR</sequence>
<proteinExistence type="predicted"/>
<evidence type="ECO:0000313" key="1">
    <source>
        <dbReference type="EMBL" id="KAK9033175.1"/>
    </source>
</evidence>
<evidence type="ECO:0000313" key="2">
    <source>
        <dbReference type="Proteomes" id="UP001396334"/>
    </source>
</evidence>